<dbReference type="RefSeq" id="WP_252761199.1">
    <property type="nucleotide sequence ID" value="NZ_JAMXLY010000030.1"/>
</dbReference>
<gene>
    <name evidence="3" type="ORF">NG821_08335</name>
</gene>
<evidence type="ECO:0000259" key="2">
    <source>
        <dbReference type="PROSITE" id="PS51704"/>
    </source>
</evidence>
<dbReference type="Proteomes" id="UP001204015">
    <property type="component" value="Unassembled WGS sequence"/>
</dbReference>
<reference evidence="3 4" key="1">
    <citation type="submission" date="2022-06" db="EMBL/GenBank/DDBJ databases">
        <title>A taxonomic note on the genus Prevotella: Description of four novel genera and emended description of the genera Hallella and Xylanibacter.</title>
        <authorList>
            <person name="Hitch T.C.A."/>
        </authorList>
    </citation>
    <scope>NUCLEOTIDE SEQUENCE [LARGE SCALE GENOMIC DNA]</scope>
    <source>
        <strain evidence="3 4">DSM 100619</strain>
    </source>
</reference>
<keyword evidence="1" id="KW-0732">Signal</keyword>
<feature type="signal peptide" evidence="1">
    <location>
        <begin position="1"/>
        <end position="22"/>
    </location>
</feature>
<evidence type="ECO:0000313" key="3">
    <source>
        <dbReference type="EMBL" id="MCO6025843.1"/>
    </source>
</evidence>
<dbReference type="EMBL" id="JAMXLY010000030">
    <property type="protein sequence ID" value="MCO6025843.1"/>
    <property type="molecule type" value="Genomic_DNA"/>
</dbReference>
<keyword evidence="4" id="KW-1185">Reference proteome</keyword>
<sequence>MYKKIKLALMALCLVSAIGVSAKTRVISHRGYWTAPGAAQNSLASLKGAHGLGVYGSEFDVHITKDGVVVVNHDRVRPDGINIELANYKDLANEKLSNGEPLPTLRAYLEEGKKLHGTQMILEIKAHITPEAEDRCVDSVLNIVKQLGMVKQVEYISFSQNVCEQLARKAPRNVQIAYLNGDLTPEQARAIGCTGIDYEQSCFFKHPEWITQAHRLGLIVNVWTVDDQDKMKQLINEKVDFITTNHPVEALKLTK</sequence>
<feature type="domain" description="GP-PDE" evidence="2">
    <location>
        <begin position="24"/>
        <end position="254"/>
    </location>
</feature>
<feature type="chain" id="PRO_5045759428" evidence="1">
    <location>
        <begin position="23"/>
        <end position="255"/>
    </location>
</feature>
<proteinExistence type="predicted"/>
<evidence type="ECO:0000256" key="1">
    <source>
        <dbReference type="SAM" id="SignalP"/>
    </source>
</evidence>
<dbReference type="InterPro" id="IPR030395">
    <property type="entry name" value="GP_PDE_dom"/>
</dbReference>
<dbReference type="PANTHER" id="PTHR46211">
    <property type="entry name" value="GLYCEROPHOSPHORYL DIESTER PHOSPHODIESTERASE"/>
    <property type="match status" value="1"/>
</dbReference>
<dbReference type="Gene3D" id="3.20.20.190">
    <property type="entry name" value="Phosphatidylinositol (PI) phosphodiesterase"/>
    <property type="match status" value="1"/>
</dbReference>
<accession>A0ABT1BZS3</accession>
<dbReference type="SUPFAM" id="SSF51695">
    <property type="entry name" value="PLC-like phosphodiesterases"/>
    <property type="match status" value="1"/>
</dbReference>
<dbReference type="InterPro" id="IPR017946">
    <property type="entry name" value="PLC-like_Pdiesterase_TIM-brl"/>
</dbReference>
<dbReference type="Pfam" id="PF03009">
    <property type="entry name" value="GDPD"/>
    <property type="match status" value="1"/>
</dbReference>
<comment type="caution">
    <text evidence="3">The sequence shown here is derived from an EMBL/GenBank/DDBJ whole genome shotgun (WGS) entry which is preliminary data.</text>
</comment>
<dbReference type="PROSITE" id="PS51704">
    <property type="entry name" value="GP_PDE"/>
    <property type="match status" value="1"/>
</dbReference>
<organism evidence="3 4">
    <name type="scientific">Segatella cerevisiae</name>
    <dbReference type="NCBI Taxonomy" id="2053716"/>
    <lineage>
        <taxon>Bacteria</taxon>
        <taxon>Pseudomonadati</taxon>
        <taxon>Bacteroidota</taxon>
        <taxon>Bacteroidia</taxon>
        <taxon>Bacteroidales</taxon>
        <taxon>Prevotellaceae</taxon>
        <taxon>Segatella</taxon>
    </lineage>
</organism>
<dbReference type="PANTHER" id="PTHR46211:SF1">
    <property type="entry name" value="GLYCEROPHOSPHODIESTER PHOSPHODIESTERASE, CYTOPLASMIC"/>
    <property type="match status" value="1"/>
</dbReference>
<evidence type="ECO:0000313" key="4">
    <source>
        <dbReference type="Proteomes" id="UP001204015"/>
    </source>
</evidence>
<protein>
    <submittedName>
        <fullName evidence="3">Glycerophosphodiester phosphodiesterase</fullName>
    </submittedName>
</protein>
<name>A0ABT1BZS3_9BACT</name>